<sequence length="113" mass="12213">MALFPFMLSAATSCALAAISGVGNVPSHILDFFRGSRISDTHFPQFLMRTPRYTGCLFESRLRFSGLDSDGGGAASDSDNGEVDLLSFPELSLRAETLIVRGFSACWTVKKLS</sequence>
<protein>
    <recommendedName>
        <fullName evidence="4">Secreted protein</fullName>
    </recommendedName>
</protein>
<reference evidence="2 3" key="1">
    <citation type="journal article" date="2023" name="Life. Sci Alliance">
        <title>Evolutionary insights into 3D genome organization and epigenetic landscape of Vigna mungo.</title>
        <authorList>
            <person name="Junaid A."/>
            <person name="Singh B."/>
            <person name="Bhatia S."/>
        </authorList>
    </citation>
    <scope>NUCLEOTIDE SEQUENCE [LARGE SCALE GENOMIC DNA]</scope>
    <source>
        <strain evidence="2">Urdbean</strain>
    </source>
</reference>
<evidence type="ECO:0000256" key="1">
    <source>
        <dbReference type="SAM" id="SignalP"/>
    </source>
</evidence>
<accession>A0AAQ3MFZ4</accession>
<keyword evidence="3" id="KW-1185">Reference proteome</keyword>
<organism evidence="2 3">
    <name type="scientific">Vigna mungo</name>
    <name type="common">Black gram</name>
    <name type="synonym">Phaseolus mungo</name>
    <dbReference type="NCBI Taxonomy" id="3915"/>
    <lineage>
        <taxon>Eukaryota</taxon>
        <taxon>Viridiplantae</taxon>
        <taxon>Streptophyta</taxon>
        <taxon>Embryophyta</taxon>
        <taxon>Tracheophyta</taxon>
        <taxon>Spermatophyta</taxon>
        <taxon>Magnoliopsida</taxon>
        <taxon>eudicotyledons</taxon>
        <taxon>Gunneridae</taxon>
        <taxon>Pentapetalae</taxon>
        <taxon>rosids</taxon>
        <taxon>fabids</taxon>
        <taxon>Fabales</taxon>
        <taxon>Fabaceae</taxon>
        <taxon>Papilionoideae</taxon>
        <taxon>50 kb inversion clade</taxon>
        <taxon>NPAAA clade</taxon>
        <taxon>indigoferoid/millettioid clade</taxon>
        <taxon>Phaseoleae</taxon>
        <taxon>Vigna</taxon>
    </lineage>
</organism>
<gene>
    <name evidence="2" type="ORF">V8G54_035926</name>
</gene>
<proteinExistence type="predicted"/>
<dbReference type="Proteomes" id="UP001374535">
    <property type="component" value="Chromosome 11"/>
</dbReference>
<dbReference type="AlphaFoldDB" id="A0AAQ3MFZ4"/>
<evidence type="ECO:0000313" key="2">
    <source>
        <dbReference type="EMBL" id="WVY90412.1"/>
    </source>
</evidence>
<evidence type="ECO:0000313" key="3">
    <source>
        <dbReference type="Proteomes" id="UP001374535"/>
    </source>
</evidence>
<name>A0AAQ3MFZ4_VIGMU</name>
<feature type="chain" id="PRO_5042927996" description="Secreted protein" evidence="1">
    <location>
        <begin position="18"/>
        <end position="113"/>
    </location>
</feature>
<feature type="signal peptide" evidence="1">
    <location>
        <begin position="1"/>
        <end position="17"/>
    </location>
</feature>
<keyword evidence="1" id="KW-0732">Signal</keyword>
<evidence type="ECO:0008006" key="4">
    <source>
        <dbReference type="Google" id="ProtNLM"/>
    </source>
</evidence>
<dbReference type="EMBL" id="CP144690">
    <property type="protein sequence ID" value="WVY90412.1"/>
    <property type="molecule type" value="Genomic_DNA"/>
</dbReference>